<evidence type="ECO:0000256" key="1">
    <source>
        <dbReference type="SAM" id="Phobius"/>
    </source>
</evidence>
<dbReference type="EMBL" id="JBHRTP010000066">
    <property type="protein sequence ID" value="MFC3110004.1"/>
    <property type="molecule type" value="Genomic_DNA"/>
</dbReference>
<evidence type="ECO:0000313" key="2">
    <source>
        <dbReference type="EMBL" id="MFC3110004.1"/>
    </source>
</evidence>
<gene>
    <name evidence="2" type="ORF">ACFOFO_18900</name>
</gene>
<sequence length="110" mass="12486">MRSNGRCSVFMEIAALLLTFFFSFWHFSMSVRVFNHSGYLLARPGQAEDAVTVSRIARLLNTAGALYSTGIRLFFFAVPLALWWFGGAYCLLATALLMFVTWLFDWRALA</sequence>
<dbReference type="InterPro" id="IPR006747">
    <property type="entry name" value="DUF599"/>
</dbReference>
<dbReference type="PANTHER" id="PTHR31168:SF1">
    <property type="entry name" value="DUF599 FAMILY PROTEIN"/>
    <property type="match status" value="1"/>
</dbReference>
<keyword evidence="3" id="KW-1185">Reference proteome</keyword>
<dbReference type="RefSeq" id="WP_390327869.1">
    <property type="nucleotide sequence ID" value="NZ_JBHRTP010000066.1"/>
</dbReference>
<keyword evidence="1" id="KW-0472">Membrane</keyword>
<dbReference type="PANTHER" id="PTHR31168">
    <property type="entry name" value="OS02G0292800 PROTEIN"/>
    <property type="match status" value="1"/>
</dbReference>
<comment type="caution">
    <text evidence="2">The sequence shown here is derived from an EMBL/GenBank/DDBJ whole genome shotgun (WGS) entry which is preliminary data.</text>
</comment>
<protein>
    <submittedName>
        <fullName evidence="2">DUF599 family protein</fullName>
    </submittedName>
</protein>
<organism evidence="2 3">
    <name type="scientific">Undibacterium arcticum</name>
    <dbReference type="NCBI Taxonomy" id="1762892"/>
    <lineage>
        <taxon>Bacteria</taxon>
        <taxon>Pseudomonadati</taxon>
        <taxon>Pseudomonadota</taxon>
        <taxon>Betaproteobacteria</taxon>
        <taxon>Burkholderiales</taxon>
        <taxon>Oxalobacteraceae</taxon>
        <taxon>Undibacterium</taxon>
    </lineage>
</organism>
<evidence type="ECO:0000313" key="3">
    <source>
        <dbReference type="Proteomes" id="UP001595530"/>
    </source>
</evidence>
<reference evidence="3" key="1">
    <citation type="journal article" date="2019" name="Int. J. Syst. Evol. Microbiol.">
        <title>The Global Catalogue of Microorganisms (GCM) 10K type strain sequencing project: providing services to taxonomists for standard genome sequencing and annotation.</title>
        <authorList>
            <consortium name="The Broad Institute Genomics Platform"/>
            <consortium name="The Broad Institute Genome Sequencing Center for Infectious Disease"/>
            <person name="Wu L."/>
            <person name="Ma J."/>
        </authorList>
    </citation>
    <scope>NUCLEOTIDE SEQUENCE [LARGE SCALE GENOMIC DNA]</scope>
    <source>
        <strain evidence="3">KCTC 42986</strain>
    </source>
</reference>
<keyword evidence="1" id="KW-1133">Transmembrane helix</keyword>
<feature type="transmembrane region" description="Helical" evidence="1">
    <location>
        <begin position="82"/>
        <end position="104"/>
    </location>
</feature>
<feature type="transmembrane region" description="Helical" evidence="1">
    <location>
        <begin position="7"/>
        <end position="27"/>
    </location>
</feature>
<keyword evidence="1" id="KW-0812">Transmembrane</keyword>
<proteinExistence type="predicted"/>
<dbReference type="Pfam" id="PF04654">
    <property type="entry name" value="DUF599"/>
    <property type="match status" value="1"/>
</dbReference>
<name>A0ABV7F4H9_9BURK</name>
<accession>A0ABV7F4H9</accession>
<dbReference type="Proteomes" id="UP001595530">
    <property type="component" value="Unassembled WGS sequence"/>
</dbReference>